<sequence length="156" mass="17824">MAGGGNLNSGRLHSDYKAGLKAQREGVKGKYRVAFVRTFEGLTPLEIDMRMDYARSMIAEHIKCDIPAMINFRRHKLSEKVNLTSKDEMSYVKQGTKTIGKVNIRTQRGFKGYTLIVVYQEKYTPPTQSHLKLGSLTKMSPTEQKIKNRKARTKRK</sequence>
<protein>
    <submittedName>
        <fullName evidence="1">Gp161</fullName>
    </submittedName>
</protein>
<reference evidence="1 2" key="1">
    <citation type="journal article" date="2010" name="J. Bacteriol.">
        <title>Brochothrix thermosphacta bacteriophages feature heterogeneous and highly mosaic genomes and utilize unique prophage insertion sites.</title>
        <authorList>
            <person name="Kilcher S."/>
            <person name="Loessner M.J."/>
            <person name="Klumpp J."/>
        </authorList>
    </citation>
    <scope>NUCLEOTIDE SEQUENCE [LARGE SCALE GENOMIC DNA]</scope>
</reference>
<keyword evidence="2" id="KW-1185">Reference proteome</keyword>
<evidence type="ECO:0000313" key="1">
    <source>
        <dbReference type="EMBL" id="ADJ53196.1"/>
    </source>
</evidence>
<name>D9J0V9_9CAUD</name>
<dbReference type="Proteomes" id="UP000000331">
    <property type="component" value="Segment"/>
</dbReference>
<dbReference type="RefSeq" id="YP_004301495.1">
    <property type="nucleotide sequence ID" value="NC_015253.1"/>
</dbReference>
<organism evidence="1 2">
    <name type="scientific">Brochothrix phage A9</name>
    <dbReference type="NCBI Taxonomy" id="857312"/>
    <lineage>
        <taxon>Viruses</taxon>
        <taxon>Duplodnaviria</taxon>
        <taxon>Heunggongvirae</taxon>
        <taxon>Uroviricota</taxon>
        <taxon>Caudoviricetes</taxon>
        <taxon>Herelleviridae</taxon>
        <taxon>Klumppvirus</taxon>
        <taxon>Klumppvirus A9</taxon>
    </lineage>
</organism>
<dbReference type="KEGG" id="vg:10359192"/>
<dbReference type="GeneID" id="10359192"/>
<evidence type="ECO:0000313" key="2">
    <source>
        <dbReference type="Proteomes" id="UP000000331"/>
    </source>
</evidence>
<dbReference type="EMBL" id="HM242243">
    <property type="protein sequence ID" value="ADJ53196.1"/>
    <property type="molecule type" value="Genomic_DNA"/>
</dbReference>
<proteinExistence type="predicted"/>
<dbReference type="OrthoDB" id="13760at10239"/>
<accession>D9J0V9</accession>